<evidence type="ECO:0000313" key="3">
    <source>
        <dbReference type="Proteomes" id="UP000800038"/>
    </source>
</evidence>
<dbReference type="AlphaFoldDB" id="A0A6A5T813"/>
<evidence type="ECO:0008006" key="4">
    <source>
        <dbReference type="Google" id="ProtNLM"/>
    </source>
</evidence>
<feature type="region of interest" description="Disordered" evidence="1">
    <location>
        <begin position="249"/>
        <end position="269"/>
    </location>
</feature>
<sequence length="464" mass="51716">MDDLSFLDTDGASNATLKVVLAGGQVCHISDRICPFSFLYKCPLLYHTFEYGTKGRLQASIEATSRSAVVSLLRYCYTDGYLPTSAETGPPLLLQHVETYKIAEDLHVPELQLLANGILQSKIDTACYLPTPPEDLHDTIRFVYRHYSHQQPRAHHCLINTLVDFCISVYIYHSLGENEEFLKLASELPDFRQDLCRTNYARNFKDECACEIIQLSLDTLRDHTSGKLTIPAPKHVSQWTMFKVLPDAPNEPQRDPVTSEMAAPTEETHEKTCYTDLVDSFTTSLVHRRLQQVKNVDSEAAILIYGSFADAMVARDEMKKKTAQENLVDSIISTVVDRSLQQITDVDHEAGMFSDVSVTEAMEAVVDEPHEETAHENLVDLVTTTVVDSPPIPQPGTVADFDIDASSDEDGFSIIIHPPPSAFFTPDGHMFSPMSSPGLVSSAPVDSMTAVYTEYLDDEWTLLD</sequence>
<evidence type="ECO:0000256" key="1">
    <source>
        <dbReference type="SAM" id="MobiDB-lite"/>
    </source>
</evidence>
<keyword evidence="3" id="KW-1185">Reference proteome</keyword>
<dbReference type="EMBL" id="ML975997">
    <property type="protein sequence ID" value="KAF1947859.1"/>
    <property type="molecule type" value="Genomic_DNA"/>
</dbReference>
<organism evidence="2 3">
    <name type="scientific">Clathrospora elynae</name>
    <dbReference type="NCBI Taxonomy" id="706981"/>
    <lineage>
        <taxon>Eukaryota</taxon>
        <taxon>Fungi</taxon>
        <taxon>Dikarya</taxon>
        <taxon>Ascomycota</taxon>
        <taxon>Pezizomycotina</taxon>
        <taxon>Dothideomycetes</taxon>
        <taxon>Pleosporomycetidae</taxon>
        <taxon>Pleosporales</taxon>
        <taxon>Diademaceae</taxon>
        <taxon>Clathrospora</taxon>
    </lineage>
</organism>
<proteinExistence type="predicted"/>
<evidence type="ECO:0000313" key="2">
    <source>
        <dbReference type="EMBL" id="KAF1947859.1"/>
    </source>
</evidence>
<gene>
    <name evidence="2" type="ORF">EJ02DRAFT_499002</name>
</gene>
<accession>A0A6A5T813</accession>
<protein>
    <recommendedName>
        <fullName evidence="4">BTB domain-containing protein</fullName>
    </recommendedName>
</protein>
<dbReference type="Proteomes" id="UP000800038">
    <property type="component" value="Unassembled WGS sequence"/>
</dbReference>
<name>A0A6A5T813_9PLEO</name>
<dbReference type="OrthoDB" id="3945102at2759"/>
<reference evidence="2" key="1">
    <citation type="journal article" date="2020" name="Stud. Mycol.">
        <title>101 Dothideomycetes genomes: a test case for predicting lifestyles and emergence of pathogens.</title>
        <authorList>
            <person name="Haridas S."/>
            <person name="Albert R."/>
            <person name="Binder M."/>
            <person name="Bloem J."/>
            <person name="Labutti K."/>
            <person name="Salamov A."/>
            <person name="Andreopoulos B."/>
            <person name="Baker S."/>
            <person name="Barry K."/>
            <person name="Bills G."/>
            <person name="Bluhm B."/>
            <person name="Cannon C."/>
            <person name="Castanera R."/>
            <person name="Culley D."/>
            <person name="Daum C."/>
            <person name="Ezra D."/>
            <person name="Gonzalez J."/>
            <person name="Henrissat B."/>
            <person name="Kuo A."/>
            <person name="Liang C."/>
            <person name="Lipzen A."/>
            <person name="Lutzoni F."/>
            <person name="Magnuson J."/>
            <person name="Mondo S."/>
            <person name="Nolan M."/>
            <person name="Ohm R."/>
            <person name="Pangilinan J."/>
            <person name="Park H.-J."/>
            <person name="Ramirez L."/>
            <person name="Alfaro M."/>
            <person name="Sun H."/>
            <person name="Tritt A."/>
            <person name="Yoshinaga Y."/>
            <person name="Zwiers L.-H."/>
            <person name="Turgeon B."/>
            <person name="Goodwin S."/>
            <person name="Spatafora J."/>
            <person name="Crous P."/>
            <person name="Grigoriev I."/>
        </authorList>
    </citation>
    <scope>NUCLEOTIDE SEQUENCE</scope>
    <source>
        <strain evidence="2">CBS 161.51</strain>
    </source>
</reference>